<feature type="non-terminal residue" evidence="1">
    <location>
        <position position="35"/>
    </location>
</feature>
<evidence type="ECO:0000313" key="1">
    <source>
        <dbReference type="EMBL" id="SVE55971.1"/>
    </source>
</evidence>
<name>A0A383EGU2_9ZZZZ</name>
<dbReference type="AlphaFoldDB" id="A0A383EGU2"/>
<sequence>MKFMLVVIITMGSPVIGEEKKTFELRIPQENRQEC</sequence>
<gene>
    <name evidence="1" type="ORF">METZ01_LOCUS508825</name>
</gene>
<reference evidence="1" key="1">
    <citation type="submission" date="2018-05" db="EMBL/GenBank/DDBJ databases">
        <authorList>
            <person name="Lanie J.A."/>
            <person name="Ng W.-L."/>
            <person name="Kazmierczak K.M."/>
            <person name="Andrzejewski T.M."/>
            <person name="Davidsen T.M."/>
            <person name="Wayne K.J."/>
            <person name="Tettelin H."/>
            <person name="Glass J.I."/>
            <person name="Rusch D."/>
            <person name="Podicherti R."/>
            <person name="Tsui H.-C.T."/>
            <person name="Winkler M.E."/>
        </authorList>
    </citation>
    <scope>NUCLEOTIDE SEQUENCE</scope>
</reference>
<dbReference type="EMBL" id="UINC01225766">
    <property type="protein sequence ID" value="SVE55971.1"/>
    <property type="molecule type" value="Genomic_DNA"/>
</dbReference>
<organism evidence="1">
    <name type="scientific">marine metagenome</name>
    <dbReference type="NCBI Taxonomy" id="408172"/>
    <lineage>
        <taxon>unclassified sequences</taxon>
        <taxon>metagenomes</taxon>
        <taxon>ecological metagenomes</taxon>
    </lineage>
</organism>
<protein>
    <submittedName>
        <fullName evidence="1">Uncharacterized protein</fullName>
    </submittedName>
</protein>
<proteinExistence type="predicted"/>
<accession>A0A383EGU2</accession>